<dbReference type="InterPro" id="IPR011004">
    <property type="entry name" value="Trimer_LpxA-like_sf"/>
</dbReference>
<dbReference type="PROSITE" id="PS00101">
    <property type="entry name" value="HEXAPEP_TRANSFERASES"/>
    <property type="match status" value="1"/>
</dbReference>
<evidence type="ECO:0000313" key="4">
    <source>
        <dbReference type="EMBL" id="GLT13154.1"/>
    </source>
</evidence>
<dbReference type="Proteomes" id="UP001157156">
    <property type="component" value="Unassembled WGS sequence"/>
</dbReference>
<evidence type="ECO:0000313" key="5">
    <source>
        <dbReference type="Proteomes" id="UP001157156"/>
    </source>
</evidence>
<keyword evidence="5" id="KW-1185">Reference proteome</keyword>
<dbReference type="EMBL" id="BSPV01000001">
    <property type="protein sequence ID" value="GLT13154.1"/>
    <property type="molecule type" value="Genomic_DNA"/>
</dbReference>
<dbReference type="InterPro" id="IPR051159">
    <property type="entry name" value="Hexapeptide_acetyltransf"/>
</dbReference>
<dbReference type="Pfam" id="PF00132">
    <property type="entry name" value="Hexapep"/>
    <property type="match status" value="1"/>
</dbReference>
<gene>
    <name evidence="4" type="ORF">GCM10007931_01280</name>
</gene>
<dbReference type="SUPFAM" id="SSF51161">
    <property type="entry name" value="Trimeric LpxA-like enzymes"/>
    <property type="match status" value="1"/>
</dbReference>
<evidence type="ECO:0000256" key="2">
    <source>
        <dbReference type="ARBA" id="ARBA00022737"/>
    </source>
</evidence>
<dbReference type="PANTHER" id="PTHR23416">
    <property type="entry name" value="SIALIC ACID SYNTHASE-RELATED"/>
    <property type="match status" value="1"/>
</dbReference>
<sequence length="228" mass="26192">MHLNWFDKILLNYCGKYLAKKRVDENSFQPHKQIVVIILRGIFSEKKKRLANLYISERFFGFRVGKYSKGYEQFWSVRQNGLRLLDSIGAFCSFAPNVMIAAGNHPIKFKSTHAFLYRKNDGFILENKDIKPFCNNEKVKIGNDVWVGTNVTILPGVNIGDGAIIAAGAVVINDIPPYSIVGGVPAKVIKYRFSPEKIAFLVSEKWWNWSDEKIKNNVELMYDESNWY</sequence>
<name>A0ABQ6EJI9_9VIBR</name>
<evidence type="ECO:0000256" key="1">
    <source>
        <dbReference type="ARBA" id="ARBA00022679"/>
    </source>
</evidence>
<keyword evidence="3" id="KW-0012">Acyltransferase</keyword>
<organism evidence="4 5">
    <name type="scientific">Vibrio algivorus</name>
    <dbReference type="NCBI Taxonomy" id="1667024"/>
    <lineage>
        <taxon>Bacteria</taxon>
        <taxon>Pseudomonadati</taxon>
        <taxon>Pseudomonadota</taxon>
        <taxon>Gammaproteobacteria</taxon>
        <taxon>Vibrionales</taxon>
        <taxon>Vibrionaceae</taxon>
        <taxon>Vibrio</taxon>
    </lineage>
</organism>
<dbReference type="InterPro" id="IPR001451">
    <property type="entry name" value="Hexapep"/>
</dbReference>
<keyword evidence="2" id="KW-0677">Repeat</keyword>
<protein>
    <recommendedName>
        <fullName evidence="6">CatB-related O-acetyltransferase</fullName>
    </recommendedName>
</protein>
<dbReference type="CDD" id="cd03349">
    <property type="entry name" value="LbH_XAT"/>
    <property type="match status" value="1"/>
</dbReference>
<proteinExistence type="predicted"/>
<comment type="caution">
    <text evidence="4">The sequence shown here is derived from an EMBL/GenBank/DDBJ whole genome shotgun (WGS) entry which is preliminary data.</text>
</comment>
<evidence type="ECO:0008006" key="6">
    <source>
        <dbReference type="Google" id="ProtNLM"/>
    </source>
</evidence>
<keyword evidence="1" id="KW-0808">Transferase</keyword>
<evidence type="ECO:0000256" key="3">
    <source>
        <dbReference type="ARBA" id="ARBA00023315"/>
    </source>
</evidence>
<reference evidence="5" key="1">
    <citation type="journal article" date="2019" name="Int. J. Syst. Evol. Microbiol.">
        <title>The Global Catalogue of Microorganisms (GCM) 10K type strain sequencing project: providing services to taxonomists for standard genome sequencing and annotation.</title>
        <authorList>
            <consortium name="The Broad Institute Genomics Platform"/>
            <consortium name="The Broad Institute Genome Sequencing Center for Infectious Disease"/>
            <person name="Wu L."/>
            <person name="Ma J."/>
        </authorList>
    </citation>
    <scope>NUCLEOTIDE SEQUENCE [LARGE SCALE GENOMIC DNA]</scope>
    <source>
        <strain evidence="5">NBRC 111146</strain>
    </source>
</reference>
<dbReference type="RefSeq" id="WP_089124647.1">
    <property type="nucleotide sequence ID" value="NZ_BSPV01000001.1"/>
</dbReference>
<accession>A0ABQ6EJI9</accession>
<dbReference type="Gene3D" id="2.160.10.10">
    <property type="entry name" value="Hexapeptide repeat proteins"/>
    <property type="match status" value="1"/>
</dbReference>
<dbReference type="InterPro" id="IPR018357">
    <property type="entry name" value="Hexapep_transf_CS"/>
</dbReference>